<dbReference type="Pfam" id="PF10273">
    <property type="entry name" value="WGG"/>
    <property type="match status" value="1"/>
</dbReference>
<evidence type="ECO:0008006" key="6">
    <source>
        <dbReference type="Google" id="ProtNLM"/>
    </source>
</evidence>
<dbReference type="Proteomes" id="UP001634007">
    <property type="component" value="Unassembled WGS sequence"/>
</dbReference>
<dbReference type="InterPro" id="IPR019398">
    <property type="entry name" value="Pre-rRNA_process_TSR2"/>
</dbReference>
<dbReference type="GO" id="GO:0006364">
    <property type="term" value="P:rRNA processing"/>
    <property type="evidence" value="ECO:0007669"/>
    <property type="project" value="UniProtKB-KW"/>
</dbReference>
<dbReference type="EMBL" id="JBJKBG010000008">
    <property type="protein sequence ID" value="KAL3728148.1"/>
    <property type="molecule type" value="Genomic_DNA"/>
</dbReference>
<name>A0ABD3JMH4_EUCGL</name>
<evidence type="ECO:0000313" key="4">
    <source>
        <dbReference type="EMBL" id="KAL3728148.1"/>
    </source>
</evidence>
<keyword evidence="5" id="KW-1185">Reference proteome</keyword>
<comment type="caution">
    <text evidence="4">The sequence shown here is derived from an EMBL/GenBank/DDBJ whole genome shotgun (WGS) entry which is preliminary data.</text>
</comment>
<feature type="compositionally biased region" description="Basic and acidic residues" evidence="3">
    <location>
        <begin position="33"/>
        <end position="45"/>
    </location>
</feature>
<proteinExistence type="inferred from homology"/>
<accession>A0ABD3JMH4</accession>
<protein>
    <recommendedName>
        <fullName evidence="6">Pre-rRNA-processing protein TSR2</fullName>
    </recommendedName>
</protein>
<comment type="similarity">
    <text evidence="1">Belongs to the TSR2 family.</text>
</comment>
<keyword evidence="2" id="KW-0698">rRNA processing</keyword>
<feature type="compositionally biased region" description="Pro residues" evidence="3">
    <location>
        <begin position="48"/>
        <end position="59"/>
    </location>
</feature>
<sequence length="248" mass="27644">MAARTARLGSRNSAFPLRRAALAALYKPSADPLQRRERERQRDMETEPPTPPPRQLPEPAVPIFREGVALTLSRWSALQMAVDNEWGGRNSRQRADELGHDIFTWFTQSKEPLYIDDLEDRLYEAMIALNTVAEDGSVEEVAEKLVIMHEECLEGNFAAVEKLREAALKRVAPAHVKQVVEGEEEEDSDSDSEDMTVDDSPYMVVDAPKSQPSPTPANKARDEGRSTQAAVDADGWTVVSSRKSKGKK</sequence>
<evidence type="ECO:0000256" key="1">
    <source>
        <dbReference type="ARBA" id="ARBA00006524"/>
    </source>
</evidence>
<gene>
    <name evidence="4" type="ORF">ACJRO7_032839</name>
</gene>
<feature type="compositionally biased region" description="Acidic residues" evidence="3">
    <location>
        <begin position="181"/>
        <end position="197"/>
    </location>
</feature>
<feature type="region of interest" description="Disordered" evidence="3">
    <location>
        <begin position="26"/>
        <end position="59"/>
    </location>
</feature>
<feature type="region of interest" description="Disordered" evidence="3">
    <location>
        <begin position="177"/>
        <end position="248"/>
    </location>
</feature>
<organism evidence="4 5">
    <name type="scientific">Eucalyptus globulus</name>
    <name type="common">Tasmanian blue gum</name>
    <dbReference type="NCBI Taxonomy" id="34317"/>
    <lineage>
        <taxon>Eukaryota</taxon>
        <taxon>Viridiplantae</taxon>
        <taxon>Streptophyta</taxon>
        <taxon>Embryophyta</taxon>
        <taxon>Tracheophyta</taxon>
        <taxon>Spermatophyta</taxon>
        <taxon>Magnoliopsida</taxon>
        <taxon>eudicotyledons</taxon>
        <taxon>Gunneridae</taxon>
        <taxon>Pentapetalae</taxon>
        <taxon>rosids</taxon>
        <taxon>malvids</taxon>
        <taxon>Myrtales</taxon>
        <taxon>Myrtaceae</taxon>
        <taxon>Myrtoideae</taxon>
        <taxon>Eucalypteae</taxon>
        <taxon>Eucalyptus</taxon>
    </lineage>
</organism>
<dbReference type="AlphaFoldDB" id="A0ABD3JMH4"/>
<reference evidence="4 5" key="1">
    <citation type="submission" date="2024-11" db="EMBL/GenBank/DDBJ databases">
        <title>Chromosome-level genome assembly of Eucalyptus globulus Labill. provides insights into its genome evolution.</title>
        <authorList>
            <person name="Li X."/>
        </authorList>
    </citation>
    <scope>NUCLEOTIDE SEQUENCE [LARGE SCALE GENOMIC DNA]</scope>
    <source>
        <strain evidence="4">CL2024</strain>
        <tissue evidence="4">Fresh tender leaves</tissue>
    </source>
</reference>
<evidence type="ECO:0000313" key="5">
    <source>
        <dbReference type="Proteomes" id="UP001634007"/>
    </source>
</evidence>
<dbReference type="PANTHER" id="PTHR21250">
    <property type="entry name" value="PRE-RRNA-PROCESSING PROTEIN TSR2 HOMOLOG"/>
    <property type="match status" value="1"/>
</dbReference>
<evidence type="ECO:0000256" key="2">
    <source>
        <dbReference type="ARBA" id="ARBA00022552"/>
    </source>
</evidence>
<evidence type="ECO:0000256" key="3">
    <source>
        <dbReference type="SAM" id="MobiDB-lite"/>
    </source>
</evidence>